<gene>
    <name evidence="2" type="ordered locus">PYCH_06980</name>
</gene>
<dbReference type="HOGENOM" id="CLU_1965658_0_0_2"/>
<proteinExistence type="predicted"/>
<sequence>MGERDGWERFSSGISSLSINLLSTLLFILVLSYVLTWGLKGAELRIPVSGQVVTMKLPDIGVPMNVQAIRSLVIYLFGTILLGLPMPLFPEKLKPLKALVALLQAGTFVYALYVFVRAILDFAAMLA</sequence>
<dbReference type="GeneID" id="10837274"/>
<dbReference type="AlphaFoldDB" id="F8AIL8"/>
<organism evidence="2 3">
    <name type="scientific">Pyrococcus yayanosii (strain CH1 / JCM 16557)</name>
    <dbReference type="NCBI Taxonomy" id="529709"/>
    <lineage>
        <taxon>Archaea</taxon>
        <taxon>Methanobacteriati</taxon>
        <taxon>Methanobacteriota</taxon>
        <taxon>Thermococci</taxon>
        <taxon>Thermococcales</taxon>
        <taxon>Thermococcaceae</taxon>
        <taxon>Pyrococcus</taxon>
    </lineage>
</organism>
<keyword evidence="1" id="KW-0472">Membrane</keyword>
<reference evidence="2 3" key="1">
    <citation type="journal article" date="2011" name="J. Bacteriol.">
        <title>Complete genome sequence of the obligate piezophilic hyperthermophilic archaeon Pyrococcus yayanosii CH1.</title>
        <authorList>
            <person name="Jun X."/>
            <person name="Lupeng L."/>
            <person name="Minjuan X."/>
            <person name="Oger P."/>
            <person name="Fengping W."/>
            <person name="Jebbar M."/>
            <person name="Xiang X."/>
        </authorList>
    </citation>
    <scope>NUCLEOTIDE SEQUENCE [LARGE SCALE GENOMIC DNA]</scope>
    <source>
        <strain evidence="3">CH1 / JCM 16557</strain>
    </source>
</reference>
<evidence type="ECO:0000313" key="2">
    <source>
        <dbReference type="EMBL" id="AEH24386.1"/>
    </source>
</evidence>
<dbReference type="eggNOG" id="arCOG10287">
    <property type="taxonomic scope" value="Archaea"/>
</dbReference>
<dbReference type="EMBL" id="CP002779">
    <property type="protein sequence ID" value="AEH24386.1"/>
    <property type="molecule type" value="Genomic_DNA"/>
</dbReference>
<feature type="transmembrane region" description="Helical" evidence="1">
    <location>
        <begin position="68"/>
        <end position="86"/>
    </location>
</feature>
<name>F8AIL8_PYRYC</name>
<keyword evidence="1" id="KW-1133">Transmembrane helix</keyword>
<feature type="transmembrane region" description="Helical" evidence="1">
    <location>
        <begin position="98"/>
        <end position="120"/>
    </location>
</feature>
<dbReference type="RefSeq" id="WP_013905443.1">
    <property type="nucleotide sequence ID" value="NC_015680.1"/>
</dbReference>
<dbReference type="Proteomes" id="UP000008386">
    <property type="component" value="Chromosome"/>
</dbReference>
<evidence type="ECO:0000313" key="3">
    <source>
        <dbReference type="Proteomes" id="UP000008386"/>
    </source>
</evidence>
<dbReference type="OrthoDB" id="103568at2157"/>
<keyword evidence="3" id="KW-1185">Reference proteome</keyword>
<keyword evidence="1" id="KW-0812">Transmembrane</keyword>
<evidence type="ECO:0000256" key="1">
    <source>
        <dbReference type="SAM" id="Phobius"/>
    </source>
</evidence>
<dbReference type="KEGG" id="pya:PYCH_06980"/>
<dbReference type="STRING" id="529709.PYCH_06980"/>
<feature type="transmembrane region" description="Helical" evidence="1">
    <location>
        <begin position="21"/>
        <end position="39"/>
    </location>
</feature>
<protein>
    <submittedName>
        <fullName evidence="2">Uncharacterized protein</fullName>
    </submittedName>
</protein>
<accession>F8AIL8</accession>